<reference evidence="2 3" key="1">
    <citation type="submission" date="2015-10" db="EMBL/GenBank/DDBJ databases">
        <title>Corynebacteirum lowii and Corynebacterium oculi species nova, derived from human clinical disease and and emended description of Corynebacterium mastiditis.</title>
        <authorList>
            <person name="Bernard K."/>
            <person name="Pacheco A.L."/>
            <person name="Mcdougall C."/>
            <person name="Burtx T."/>
            <person name="Weibe D."/>
            <person name="Tyler S."/>
            <person name="Olson A.B."/>
            <person name="Cnockaert M."/>
            <person name="Eguchi H."/>
            <person name="Kuwahara T."/>
            <person name="Nakayama-Imaohji H."/>
            <person name="Boudewijins M."/>
            <person name="Van Hoecke F."/>
            <person name="Bernier A.-M."/>
            <person name="Vandamme P."/>
        </authorList>
    </citation>
    <scope>NUCLEOTIDE SEQUENCE [LARGE SCALE GENOMIC DNA]</scope>
    <source>
        <strain evidence="2 3">NML 130210</strain>
    </source>
</reference>
<dbReference type="PATRIC" id="fig|1544416.3.peg.1945"/>
<dbReference type="Pfam" id="PF04018">
    <property type="entry name" value="VCA0040-like"/>
    <property type="match status" value="1"/>
</dbReference>
<dbReference type="InterPro" id="IPR007163">
    <property type="entry name" value="VCA0040-like"/>
</dbReference>
<feature type="transmembrane region" description="Helical" evidence="1">
    <location>
        <begin position="168"/>
        <end position="186"/>
    </location>
</feature>
<organism evidence="2 3">
    <name type="scientific">Corynebacterium oculi</name>
    <dbReference type="NCBI Taxonomy" id="1544416"/>
    <lineage>
        <taxon>Bacteria</taxon>
        <taxon>Bacillati</taxon>
        <taxon>Actinomycetota</taxon>
        <taxon>Actinomycetes</taxon>
        <taxon>Mycobacteriales</taxon>
        <taxon>Corynebacteriaceae</taxon>
        <taxon>Corynebacterium</taxon>
    </lineage>
</organism>
<feature type="transmembrane region" description="Helical" evidence="1">
    <location>
        <begin position="142"/>
        <end position="162"/>
    </location>
</feature>
<feature type="transmembrane region" description="Helical" evidence="1">
    <location>
        <begin position="111"/>
        <end position="130"/>
    </location>
</feature>
<keyword evidence="3" id="KW-1185">Reference proteome</keyword>
<dbReference type="EMBL" id="LKST01000003">
    <property type="protein sequence ID" value="KQB83872.1"/>
    <property type="molecule type" value="Genomic_DNA"/>
</dbReference>
<keyword evidence="1" id="KW-0812">Transmembrane</keyword>
<dbReference type="AlphaFoldDB" id="A0A0Q0Z3H8"/>
<protein>
    <recommendedName>
        <fullName evidence="4">DUF368 domain-containing protein</fullName>
    </recommendedName>
</protein>
<feature type="transmembrane region" description="Helical" evidence="1">
    <location>
        <begin position="273"/>
        <end position="291"/>
    </location>
</feature>
<gene>
    <name evidence="2" type="ORF">Cocul_01948</name>
</gene>
<dbReference type="STRING" id="1544416.Cocul_01948"/>
<dbReference type="PANTHER" id="PTHR37308">
    <property type="entry name" value="INTEGRAL MEMBRANE PROTEIN"/>
    <property type="match status" value="1"/>
</dbReference>
<comment type="caution">
    <text evidence="2">The sequence shown here is derived from an EMBL/GenBank/DDBJ whole genome shotgun (WGS) entry which is preliminary data.</text>
</comment>
<proteinExistence type="predicted"/>
<feature type="transmembrane region" description="Helical" evidence="1">
    <location>
        <begin position="80"/>
        <end position="105"/>
    </location>
</feature>
<evidence type="ECO:0008006" key="4">
    <source>
        <dbReference type="Google" id="ProtNLM"/>
    </source>
</evidence>
<feature type="transmembrane region" description="Helical" evidence="1">
    <location>
        <begin position="215"/>
        <end position="231"/>
    </location>
</feature>
<dbReference type="PANTHER" id="PTHR37308:SF1">
    <property type="entry name" value="POLYPRENYL-PHOSPHATE TRANSPORTER"/>
    <property type="match status" value="1"/>
</dbReference>
<accession>A0A0Q0Z3H8</accession>
<keyword evidence="1" id="KW-1133">Transmembrane helix</keyword>
<name>A0A0Q0Z3H8_9CORY</name>
<evidence type="ECO:0000313" key="2">
    <source>
        <dbReference type="EMBL" id="KQB83872.1"/>
    </source>
</evidence>
<keyword evidence="1" id="KW-0472">Membrane</keyword>
<evidence type="ECO:0000313" key="3">
    <source>
        <dbReference type="Proteomes" id="UP000050517"/>
    </source>
</evidence>
<dbReference type="Proteomes" id="UP000050517">
    <property type="component" value="Unassembled WGS sequence"/>
</dbReference>
<evidence type="ECO:0000256" key="1">
    <source>
        <dbReference type="SAM" id="Phobius"/>
    </source>
</evidence>
<sequence>MIVTTEVRKAITLPMTPSPLAAAANIIKGACIGMAELVPGISGGAVALIVGIYEKALHTGNTLIDAARTRSRQSLRAVDWPFLLSIAVGMVGAIFLLSGVIHAFVEGHPSVAKGLFLGMVAVSLSVPLRMIGSAEIHRRAPILLPVFALCAALSFFATGFTSEPVNNPSLIVVFFAAMIAVCALVLPGLSGSFLLLAMGLYQPVMGSLSNREWSVIAVFALGALVGLVAFVKVLDKMMRDHHTMTLTVMAGLMLGSLRALWPWEGAVPGAEASVWAAIALGAAIVAGVLFLDKRKTA</sequence>